<evidence type="ECO:0000313" key="3">
    <source>
        <dbReference type="Proteomes" id="UP001152747"/>
    </source>
</evidence>
<reference evidence="2" key="1">
    <citation type="submission" date="2022-11" db="EMBL/GenBank/DDBJ databases">
        <authorList>
            <person name="Kikuchi T."/>
        </authorList>
    </citation>
    <scope>NUCLEOTIDE SEQUENCE</scope>
    <source>
        <strain evidence="2">PS1010</strain>
    </source>
</reference>
<feature type="compositionally biased region" description="Acidic residues" evidence="1">
    <location>
        <begin position="24"/>
        <end position="34"/>
    </location>
</feature>
<dbReference type="Proteomes" id="UP001152747">
    <property type="component" value="Unassembled WGS sequence"/>
</dbReference>
<dbReference type="EMBL" id="CANHGI010000006">
    <property type="protein sequence ID" value="CAI5455990.1"/>
    <property type="molecule type" value="Genomic_DNA"/>
</dbReference>
<evidence type="ECO:0000256" key="1">
    <source>
        <dbReference type="SAM" id="MobiDB-lite"/>
    </source>
</evidence>
<name>A0A9P1J3J9_9PELO</name>
<feature type="compositionally biased region" description="Acidic residues" evidence="1">
    <location>
        <begin position="45"/>
        <end position="73"/>
    </location>
</feature>
<protein>
    <submittedName>
        <fullName evidence="2">Uncharacterized protein</fullName>
    </submittedName>
</protein>
<feature type="compositionally biased region" description="Basic and acidic residues" evidence="1">
    <location>
        <begin position="74"/>
        <end position="85"/>
    </location>
</feature>
<comment type="caution">
    <text evidence="2">The sequence shown here is derived from an EMBL/GenBank/DDBJ whole genome shotgun (WGS) entry which is preliminary data.</text>
</comment>
<dbReference type="AlphaFoldDB" id="A0A9P1J3J9"/>
<feature type="region of interest" description="Disordered" evidence="1">
    <location>
        <begin position="1"/>
        <end position="115"/>
    </location>
</feature>
<organism evidence="2 3">
    <name type="scientific">Caenorhabditis angaria</name>
    <dbReference type="NCBI Taxonomy" id="860376"/>
    <lineage>
        <taxon>Eukaryota</taxon>
        <taxon>Metazoa</taxon>
        <taxon>Ecdysozoa</taxon>
        <taxon>Nematoda</taxon>
        <taxon>Chromadorea</taxon>
        <taxon>Rhabditida</taxon>
        <taxon>Rhabditina</taxon>
        <taxon>Rhabditomorpha</taxon>
        <taxon>Rhabditoidea</taxon>
        <taxon>Rhabditidae</taxon>
        <taxon>Peloderinae</taxon>
        <taxon>Caenorhabditis</taxon>
    </lineage>
</organism>
<accession>A0A9P1J3J9</accession>
<gene>
    <name evidence="2" type="ORF">CAMP_LOCUS18627</name>
</gene>
<keyword evidence="3" id="KW-1185">Reference proteome</keyword>
<feature type="compositionally biased region" description="Basic and acidic residues" evidence="1">
    <location>
        <begin position="1"/>
        <end position="23"/>
    </location>
</feature>
<proteinExistence type="predicted"/>
<evidence type="ECO:0000313" key="2">
    <source>
        <dbReference type="EMBL" id="CAI5455990.1"/>
    </source>
</evidence>
<sequence length="264" mass="30945">MPVKNREPERDKYDLLVDDRLDDHEESDSESDEPASEHSSFSTETETESGEYELVDDSDVEERESEDEEESDSEPPHPKRERFGDSDDESETDSEALLTSDADDESSDREPYIPMQSRQRFIRYELFDDDVVHNVEDPIRQVNGVRNENREEEEERHRVLEGAFIEEENYVGMEPLRDYSAFGIETNPQSGNSEFWSRPSSFWNNASRVPFPTVEPIPDVEIPDPTFMTQTEYNNLMQYLLNINNWIAYINVLNDESFDRFRNT</sequence>